<dbReference type="Proteomes" id="UP000027442">
    <property type="component" value="Unassembled WGS sequence"/>
</dbReference>
<name>A0A069QLW1_HOYLO</name>
<dbReference type="InterPro" id="IPR032187">
    <property type="entry name" value="SusF/SusE-like_C"/>
</dbReference>
<dbReference type="PATRIC" id="fig|1122985.7.peg.53"/>
<sequence length="519" mass="55885">MKSLMKHATRAILPLVGVLAMMSCHDDKDINVINEELPLKVAHLYMVGDATPTGWSIDNPTELTRDANDQFIFTYHGKLNVGEMKFPLTKGDWGATFIYAPTAGTEINEKGVAQPGLDVRKGGNDTKWKVTQAGIYTLTLNLREYKLTATYEGAEPVTPIASKTLGFIGDATPAGWSSVAATMFTKTSDTPLQFTYEGHLKTGEFKLTYDGTVLKKYAGPYILAPEANVTLNSDGVSKQGMNVGGTDNKWKVTQAGTYKLVFDLTNHTITVAAFTPDAASNPWDTETLYLLGQAGTGWSIADALPFKKIADHKFVYAGELKTGSFKLMATNTGGFDTEDKDWFYAPANDTAIGEAGVATDDVVAGNHKSPDNKWKVTKAGNYVLTIDMNTHKISAEFVGETASSIATSEARLVGDATPTGWDITGTAMTKASSSPLEFTWQGKLKEGEFKVAITSTNNDFSGDWLQAPTANTTVNEAGIANGNVVKGGDDNKWKVTTAGTYKITINFSTRKINISYVGA</sequence>
<organism evidence="2 3">
    <name type="scientific">Hoylesella loescheii DSM 19665 = JCM 12249 = ATCC 15930</name>
    <dbReference type="NCBI Taxonomy" id="1122985"/>
    <lineage>
        <taxon>Bacteria</taxon>
        <taxon>Pseudomonadati</taxon>
        <taxon>Bacteroidota</taxon>
        <taxon>Bacteroidia</taxon>
        <taxon>Bacteroidales</taxon>
        <taxon>Prevotellaceae</taxon>
        <taxon>Hoylesella</taxon>
    </lineage>
</organism>
<keyword evidence="3" id="KW-1185">Reference proteome</keyword>
<dbReference type="GO" id="GO:2001070">
    <property type="term" value="F:starch binding"/>
    <property type="evidence" value="ECO:0007669"/>
    <property type="project" value="InterPro"/>
</dbReference>
<dbReference type="GO" id="GO:0019867">
    <property type="term" value="C:outer membrane"/>
    <property type="evidence" value="ECO:0007669"/>
    <property type="project" value="InterPro"/>
</dbReference>
<dbReference type="eggNOG" id="ENOG502Z9MU">
    <property type="taxonomic scope" value="Bacteria"/>
</dbReference>
<evidence type="ECO:0000313" key="2">
    <source>
        <dbReference type="EMBL" id="KDR53848.1"/>
    </source>
</evidence>
<dbReference type="AlphaFoldDB" id="A0A069QLW1"/>
<evidence type="ECO:0000259" key="1">
    <source>
        <dbReference type="Pfam" id="PF16411"/>
    </source>
</evidence>
<dbReference type="RefSeq" id="WP_025790200.1">
    <property type="nucleotide sequence ID" value="NZ_KB899234.1"/>
</dbReference>
<feature type="domain" description="Outer membrane protein SusF/SusE-like C-terminal" evidence="1">
    <location>
        <begin position="43"/>
        <end position="146"/>
    </location>
</feature>
<evidence type="ECO:0000313" key="3">
    <source>
        <dbReference type="Proteomes" id="UP000027442"/>
    </source>
</evidence>
<dbReference type="EMBL" id="JNGW01000010">
    <property type="protein sequence ID" value="KDR53848.1"/>
    <property type="molecule type" value="Genomic_DNA"/>
</dbReference>
<dbReference type="Gene3D" id="2.60.40.3620">
    <property type="match status" value="4"/>
</dbReference>
<dbReference type="PROSITE" id="PS51257">
    <property type="entry name" value="PROKAR_LIPOPROTEIN"/>
    <property type="match status" value="1"/>
</dbReference>
<proteinExistence type="predicted"/>
<dbReference type="HOGENOM" id="CLU_039928_0_0_10"/>
<comment type="caution">
    <text evidence="2">The sequence shown here is derived from an EMBL/GenBank/DDBJ whole genome shotgun (WGS) entry which is preliminary data.</text>
</comment>
<dbReference type="Pfam" id="PF16411">
    <property type="entry name" value="SusF_SusE"/>
    <property type="match status" value="1"/>
</dbReference>
<reference evidence="2 3" key="1">
    <citation type="submission" date="2013-08" db="EMBL/GenBank/DDBJ databases">
        <authorList>
            <person name="Weinstock G."/>
            <person name="Sodergren E."/>
            <person name="Wylie T."/>
            <person name="Fulton L."/>
            <person name="Fulton R."/>
            <person name="Fronick C."/>
            <person name="O'Laughlin M."/>
            <person name="Godfrey J."/>
            <person name="Miner T."/>
            <person name="Herter B."/>
            <person name="Appelbaum E."/>
            <person name="Cordes M."/>
            <person name="Lek S."/>
            <person name="Wollam A."/>
            <person name="Pepin K.H."/>
            <person name="Palsikar V.B."/>
            <person name="Mitreva M."/>
            <person name="Wilson R.K."/>
        </authorList>
    </citation>
    <scope>NUCLEOTIDE SEQUENCE [LARGE SCALE GENOMIC DNA]</scope>
    <source>
        <strain evidence="2 3">ATCC 15930</strain>
    </source>
</reference>
<accession>A0A069QLW1</accession>
<protein>
    <recommendedName>
        <fullName evidence="1">Outer membrane protein SusF/SusE-like C-terminal domain-containing protein</fullName>
    </recommendedName>
</protein>
<gene>
    <name evidence="2" type="ORF">HMPREF1991_00048</name>
</gene>